<dbReference type="EMBL" id="LGTW01000016">
    <property type="protein sequence ID" value="KWX21903.1"/>
    <property type="molecule type" value="Genomic_DNA"/>
</dbReference>
<proteinExistence type="predicted"/>
<dbReference type="InterPro" id="IPR009609">
    <property type="entry name" value="Phosphonate_metab_PhnG"/>
</dbReference>
<reference evidence="2 4" key="2">
    <citation type="submission" date="2016-01" db="EMBL/GenBank/DDBJ databases">
        <title>The new phylogeny of the genus Mycobacterium.</title>
        <authorList>
            <person name="Tarcisio F."/>
            <person name="Conor M."/>
            <person name="Antonella G."/>
            <person name="Elisabetta G."/>
            <person name="Giulia F.S."/>
            <person name="Sara T."/>
            <person name="Anna F."/>
            <person name="Clotilde B."/>
            <person name="Roberto B."/>
            <person name="Veronica D.S."/>
            <person name="Fabio R."/>
            <person name="Monica P."/>
            <person name="Olivier J."/>
            <person name="Enrico T."/>
            <person name="Nicola S."/>
        </authorList>
    </citation>
    <scope>NUCLEOTIDE SEQUENCE [LARGE SCALE GENOMIC DNA]</scope>
    <source>
        <strain evidence="2 4">ATCC 700010</strain>
    </source>
</reference>
<dbReference type="Proteomes" id="UP000193964">
    <property type="component" value="Unassembled WGS sequence"/>
</dbReference>
<comment type="caution">
    <text evidence="1">The sequence shown here is derived from an EMBL/GenBank/DDBJ whole genome shotgun (WGS) entry which is preliminary data.</text>
</comment>
<protein>
    <submittedName>
        <fullName evidence="1">Phosphonate metabolism PhnG family protein</fullName>
    </submittedName>
</protein>
<dbReference type="RefSeq" id="WP_067852671.1">
    <property type="nucleotide sequence ID" value="NZ_JACKUA010000039.1"/>
</dbReference>
<evidence type="ECO:0000313" key="2">
    <source>
        <dbReference type="EMBL" id="ORX10268.1"/>
    </source>
</evidence>
<keyword evidence="3" id="KW-1185">Reference proteome</keyword>
<evidence type="ECO:0000313" key="4">
    <source>
        <dbReference type="Proteomes" id="UP000193964"/>
    </source>
</evidence>
<dbReference type="GO" id="GO:0015716">
    <property type="term" value="P:organic phosphonate transport"/>
    <property type="evidence" value="ECO:0007669"/>
    <property type="project" value="InterPro"/>
</dbReference>
<dbReference type="Proteomes" id="UP000070612">
    <property type="component" value="Unassembled WGS sequence"/>
</dbReference>
<gene>
    <name evidence="1" type="ORF">AFM11_22270</name>
    <name evidence="2" type="ORF">AWC31_08940</name>
</gene>
<accession>A0A132PHX3</accession>
<dbReference type="EMBL" id="LQQA01000033">
    <property type="protein sequence ID" value="ORX10268.1"/>
    <property type="molecule type" value="Genomic_DNA"/>
</dbReference>
<evidence type="ECO:0000313" key="3">
    <source>
        <dbReference type="Proteomes" id="UP000070612"/>
    </source>
</evidence>
<name>A0A132PHX3_9MYCO</name>
<reference evidence="1 3" key="1">
    <citation type="submission" date="2015-07" db="EMBL/GenBank/DDBJ databases">
        <title>A draft genome sequence of Mycobacterium wolinskyi.</title>
        <authorList>
            <person name="de Man T.J."/>
            <person name="Perry K.A."/>
            <person name="Coulliette A.D."/>
            <person name="Jensen B."/>
            <person name="Toney N.C."/>
            <person name="Limbago B.M."/>
            <person name="Noble-Wang J."/>
        </authorList>
    </citation>
    <scope>NUCLEOTIDE SEQUENCE [LARGE SCALE GENOMIC DNA]</scope>
    <source>
        <strain evidence="1 3">CDC_01</strain>
    </source>
</reference>
<dbReference type="GO" id="GO:0019634">
    <property type="term" value="P:organic phosphonate metabolic process"/>
    <property type="evidence" value="ECO:0007669"/>
    <property type="project" value="InterPro"/>
</dbReference>
<organism evidence="1 3">
    <name type="scientific">Mycolicibacterium wolinskyi</name>
    <dbReference type="NCBI Taxonomy" id="59750"/>
    <lineage>
        <taxon>Bacteria</taxon>
        <taxon>Bacillati</taxon>
        <taxon>Actinomycetota</taxon>
        <taxon>Actinomycetes</taxon>
        <taxon>Mycobacteriales</taxon>
        <taxon>Mycobacteriaceae</taxon>
        <taxon>Mycolicibacterium</taxon>
    </lineage>
</organism>
<dbReference type="OrthoDB" id="4628877at2"/>
<dbReference type="AlphaFoldDB" id="A0A132PHX3"/>
<sequence>MTAEQRYAALAGADAAELEELADAILATGADISVTAGPESISTPVRVAVPGCAETTVVLGHVALTRCTVELGGTRGDGIRAGHDLTGAVAAAVCDAESHRGGPLAGRVEQLCEAAERDRAARAAARARLVAATGLDNS</sequence>
<dbReference type="PATRIC" id="fig|59750.3.peg.1804"/>
<evidence type="ECO:0000313" key="1">
    <source>
        <dbReference type="EMBL" id="KWX21903.1"/>
    </source>
</evidence>
<dbReference type="STRING" id="59750.AWC31_08940"/>
<dbReference type="Pfam" id="PF06754">
    <property type="entry name" value="PhnG"/>
    <property type="match status" value="1"/>
</dbReference>